<dbReference type="AlphaFoldDB" id="B3H584"/>
<dbReference type="GeneID" id="842589"/>
<dbReference type="OrthoDB" id="434393at2759"/>
<dbReference type="HOGENOM" id="CLU_3127075_0_0_1"/>
<accession>B3H584</accession>
<evidence type="ECO:0000313" key="3">
    <source>
        <dbReference type="EMBL" id="AEE34017.1"/>
    </source>
</evidence>
<organism evidence="3 4">
    <name type="scientific">Arabidopsis thaliana</name>
    <name type="common">Mouse-ear cress</name>
    <dbReference type="NCBI Taxonomy" id="3702"/>
    <lineage>
        <taxon>Eukaryota</taxon>
        <taxon>Viridiplantae</taxon>
        <taxon>Streptophyta</taxon>
        <taxon>Embryophyta</taxon>
        <taxon>Tracheophyta</taxon>
        <taxon>Spermatophyta</taxon>
        <taxon>Magnoliopsida</taxon>
        <taxon>eudicotyledons</taxon>
        <taxon>Gunneridae</taxon>
        <taxon>Pentapetalae</taxon>
        <taxon>rosids</taxon>
        <taxon>malvids</taxon>
        <taxon>Brassicales</taxon>
        <taxon>Brassicaceae</taxon>
        <taxon>Camelineae</taxon>
        <taxon>Arabidopsis</taxon>
    </lineage>
</organism>
<evidence type="ECO:0000313" key="4">
    <source>
        <dbReference type="Proteomes" id="UP000006548"/>
    </source>
</evidence>
<reference evidence="3 4" key="1">
    <citation type="journal article" date="2000" name="Nature">
        <title>Sequence and analysis of chromosome 1 of the plant Arabidopsis thaliana.</title>
        <authorList>
            <person name="Theologis A."/>
            <person name="Ecker J.R."/>
            <person name="Palm C.J."/>
            <person name="Federspiel N.A."/>
            <person name="Kaul S."/>
            <person name="White O."/>
            <person name="Alonso J."/>
            <person name="Altafi H."/>
            <person name="Araujo R."/>
            <person name="Bowman C.L."/>
            <person name="Brooks S.Y."/>
            <person name="Buehler E."/>
            <person name="Chan A."/>
            <person name="Chao Q."/>
            <person name="Chen H."/>
            <person name="Cheuk R.F."/>
            <person name="Chin C.W."/>
            <person name="Chung M.K."/>
            <person name="Conn L."/>
            <person name="Conway A.B."/>
            <person name="Conway A.R."/>
            <person name="Creasy T.H."/>
            <person name="Dewar K."/>
            <person name="Dunn P."/>
            <person name="Etgu P."/>
            <person name="Feldblyum T.V."/>
            <person name="Feng J."/>
            <person name="Fong B."/>
            <person name="Fujii C.Y."/>
            <person name="Gill J.E."/>
            <person name="Goldsmith A.D."/>
            <person name="Haas B."/>
            <person name="Hansen N.F."/>
            <person name="Hughes B."/>
            <person name="Huizar L."/>
            <person name="Hunter J.L."/>
            <person name="Jenkins J."/>
            <person name="Johnson-Hopson C."/>
            <person name="Khan S."/>
            <person name="Khaykin E."/>
            <person name="Kim C.J."/>
            <person name="Koo H.L."/>
            <person name="Kremenetskaia I."/>
            <person name="Kurtz D.B."/>
            <person name="Kwan A."/>
            <person name="Lam B."/>
            <person name="Langin-Hooper S."/>
            <person name="Lee A."/>
            <person name="Lee J.M."/>
            <person name="Lenz C.A."/>
            <person name="Li J.H."/>
            <person name="Li Y."/>
            <person name="Lin X."/>
            <person name="Liu S.X."/>
            <person name="Liu Z.A."/>
            <person name="Luros J.S."/>
            <person name="Maiti R."/>
            <person name="Marziali A."/>
            <person name="Militscher J."/>
            <person name="Miranda M."/>
            <person name="Nguyen M."/>
            <person name="Nierman W.C."/>
            <person name="Osborne B.I."/>
            <person name="Pai G."/>
            <person name="Peterson J."/>
            <person name="Pham P.K."/>
            <person name="Rizzo M."/>
            <person name="Rooney T."/>
            <person name="Rowley D."/>
            <person name="Sakano H."/>
            <person name="Salzberg S.L."/>
            <person name="Schwartz J.R."/>
            <person name="Shinn P."/>
            <person name="Southwick A.M."/>
            <person name="Sun H."/>
            <person name="Tallon L.J."/>
            <person name="Tambunga G."/>
            <person name="Toriumi M.J."/>
            <person name="Town C.D."/>
            <person name="Utterback T."/>
            <person name="Van Aken S."/>
            <person name="Vaysberg M."/>
            <person name="Vysotskaia V.S."/>
            <person name="Walker M."/>
            <person name="Wu D."/>
            <person name="Yu G."/>
            <person name="Fraser C.M."/>
            <person name="Venter J.C."/>
            <person name="Davis R.W."/>
        </authorList>
    </citation>
    <scope>NUCLEOTIDE SEQUENCE [LARGE SCALE GENOMIC DNA]</scope>
    <source>
        <strain evidence="4">cv. Columbia</strain>
    </source>
</reference>
<evidence type="ECO:0000256" key="1">
    <source>
        <dbReference type="SAM" id="Phobius"/>
    </source>
</evidence>
<dbReference type="EMBL" id="CP002684">
    <property type="protein sequence ID" value="AEE34017.1"/>
    <property type="molecule type" value="Genomic_DNA"/>
</dbReference>
<gene>
    <name evidence="2 3" type="ordered locus">At1g62880</name>
    <name evidence="3" type="ORF">F16P17.3</name>
    <name evidence="3" type="ORF">F16P17_3</name>
</gene>
<feature type="transmembrane region" description="Helical" evidence="1">
    <location>
        <begin position="6"/>
        <end position="28"/>
    </location>
</feature>
<keyword evidence="1" id="KW-0472">Membrane</keyword>
<sequence length="50" mass="5752">MGEVWTWIISFLILITLLGLIVYQVLCFKIQWLTQSKESSSHGTLHNLSC</sequence>
<protein>
    <submittedName>
        <fullName evidence="3">Cornichon family protein</fullName>
    </submittedName>
</protein>
<keyword evidence="4" id="KW-1185">Reference proteome</keyword>
<dbReference type="ExpressionAtlas" id="B3H584">
    <property type="expression patterns" value="baseline and differential"/>
</dbReference>
<dbReference type="Araport" id="AT1G62880"/>
<reference evidence="4" key="2">
    <citation type="journal article" date="2017" name="Plant J.">
        <title>Araport11: a complete reannotation of the Arabidopsis thaliana reference genome.</title>
        <authorList>
            <person name="Cheng C.Y."/>
            <person name="Krishnakumar V."/>
            <person name="Chan A.P."/>
            <person name="Thibaud-Nissen F."/>
            <person name="Schobel S."/>
            <person name="Town C.D."/>
        </authorList>
    </citation>
    <scope>GENOME REANNOTATION</scope>
    <source>
        <strain evidence="4">cv. Columbia</strain>
    </source>
</reference>
<name>B3H584_ARATH</name>
<dbReference type="TAIR" id="AT1G62880"/>
<proteinExistence type="predicted"/>
<dbReference type="Proteomes" id="UP000006548">
    <property type="component" value="Chromosome 1"/>
</dbReference>
<keyword evidence="1" id="KW-0812">Transmembrane</keyword>
<evidence type="ECO:0000313" key="2">
    <source>
        <dbReference type="Araport" id="AT1G62880"/>
    </source>
</evidence>
<keyword evidence="1" id="KW-1133">Transmembrane helix</keyword>
<dbReference type="SMR" id="B3H584"/>